<dbReference type="AlphaFoldDB" id="A0A8X6R9N0"/>
<dbReference type="Proteomes" id="UP000887159">
    <property type="component" value="Unassembled WGS sequence"/>
</dbReference>
<name>A0A8X6R9N0_TRICX</name>
<comment type="caution">
    <text evidence="1">The sequence shown here is derived from an EMBL/GenBank/DDBJ whole genome shotgun (WGS) entry which is preliminary data.</text>
</comment>
<proteinExistence type="predicted"/>
<accession>A0A8X6R9N0</accession>
<keyword evidence="2" id="KW-1185">Reference proteome</keyword>
<sequence length="148" mass="16765">MYASSSFVIPTPLAHAGNQGEGHPHICAQRDLIYMTPRTFKKFLEGIDNQVSLLEIPSDLSCAYLTGHLLKESPKLVSDIRDSVSAEYCHGAVKSSVIKSIPCHTEDLEIRFYASQQRRDEEPTDFVYDLLKLNKKTRAGDVRERKPW</sequence>
<organism evidence="1 2">
    <name type="scientific">Trichonephila clavipes</name>
    <name type="common">Golden silk orbweaver</name>
    <name type="synonym">Nephila clavipes</name>
    <dbReference type="NCBI Taxonomy" id="2585209"/>
    <lineage>
        <taxon>Eukaryota</taxon>
        <taxon>Metazoa</taxon>
        <taxon>Ecdysozoa</taxon>
        <taxon>Arthropoda</taxon>
        <taxon>Chelicerata</taxon>
        <taxon>Arachnida</taxon>
        <taxon>Araneae</taxon>
        <taxon>Araneomorphae</taxon>
        <taxon>Entelegynae</taxon>
        <taxon>Araneoidea</taxon>
        <taxon>Nephilidae</taxon>
        <taxon>Trichonephila</taxon>
    </lineage>
</organism>
<gene>
    <name evidence="1" type="primary">NCL1_49847</name>
    <name evidence="1" type="ORF">TNCV_2282901</name>
</gene>
<evidence type="ECO:0000313" key="2">
    <source>
        <dbReference type="Proteomes" id="UP000887159"/>
    </source>
</evidence>
<protein>
    <submittedName>
        <fullName evidence="1">Uncharacterized protein</fullName>
    </submittedName>
</protein>
<evidence type="ECO:0000313" key="1">
    <source>
        <dbReference type="EMBL" id="GFX90998.1"/>
    </source>
</evidence>
<dbReference type="EMBL" id="BMAU01021114">
    <property type="protein sequence ID" value="GFX90998.1"/>
    <property type="molecule type" value="Genomic_DNA"/>
</dbReference>
<reference evidence="1" key="1">
    <citation type="submission" date="2020-08" db="EMBL/GenBank/DDBJ databases">
        <title>Multicomponent nature underlies the extraordinary mechanical properties of spider dragline silk.</title>
        <authorList>
            <person name="Kono N."/>
            <person name="Nakamura H."/>
            <person name="Mori M."/>
            <person name="Yoshida Y."/>
            <person name="Ohtoshi R."/>
            <person name="Malay A.D."/>
            <person name="Moran D.A.P."/>
            <person name="Tomita M."/>
            <person name="Numata K."/>
            <person name="Arakawa K."/>
        </authorList>
    </citation>
    <scope>NUCLEOTIDE SEQUENCE</scope>
</reference>